<name>A0A8D9CUR3_BRACM</name>
<dbReference type="Gramene" id="A09p41110.2_BraZ1">
    <property type="protein sequence ID" value="A09p41110.2_BraZ1.CDS"/>
    <property type="gene ID" value="A09g41110.2_BraZ1"/>
</dbReference>
<dbReference type="EMBL" id="LS974625">
    <property type="protein sequence ID" value="CAG7863644.1"/>
    <property type="molecule type" value="Genomic_DNA"/>
</dbReference>
<evidence type="ECO:0000313" key="3">
    <source>
        <dbReference type="Proteomes" id="UP000694005"/>
    </source>
</evidence>
<feature type="region of interest" description="Disordered" evidence="1">
    <location>
        <begin position="161"/>
        <end position="200"/>
    </location>
</feature>
<evidence type="ECO:0000313" key="2">
    <source>
        <dbReference type="EMBL" id="CAG7863644.1"/>
    </source>
</evidence>
<organism evidence="2 3">
    <name type="scientific">Brassica campestris</name>
    <name type="common">Field mustard</name>
    <dbReference type="NCBI Taxonomy" id="3711"/>
    <lineage>
        <taxon>Eukaryota</taxon>
        <taxon>Viridiplantae</taxon>
        <taxon>Streptophyta</taxon>
        <taxon>Embryophyta</taxon>
        <taxon>Tracheophyta</taxon>
        <taxon>Spermatophyta</taxon>
        <taxon>Magnoliopsida</taxon>
        <taxon>eudicotyledons</taxon>
        <taxon>Gunneridae</taxon>
        <taxon>Pentapetalae</taxon>
        <taxon>rosids</taxon>
        <taxon>malvids</taxon>
        <taxon>Brassicales</taxon>
        <taxon>Brassicaceae</taxon>
        <taxon>Brassiceae</taxon>
        <taxon>Brassica</taxon>
    </lineage>
</organism>
<sequence>PTDSHRCPVCDDGQPQTSFVCWRTPTYVLCVLNRQPMWAKITRLVHGKGQRAESKDQRADMCTDGQPRTSSTDVLCVLADTHGRPVCTEQTAHRADMCTDGQPQMSSTDVLCVLADTHGRPVQPTWAKITRTVHGMGQHAESKDQRADIQPMWAKITRLVHGKGQRAESKDQRADMCTDGQPRTSYSPCGPKSPELSTGRVSVLSPRTNVLICVLMDSHGRPVCADGHTRTHTESSGRPVQPTWAKITQTVHGKGQRTESKNQRADMCTDGQPQTSCVRTHKDVLCVLTDTHGRPLCADGHTRTVTDVMCVLTDSHGQPRTSCVCWRTPTDVLCVLNRQPTWSKITQTFQGKGQRAESKDQRVDMCTDGQPRTSCVKGQRAESTDQPTDVLCVLTDTHEHTRTATNVLCVLTNTHRRPACADGHTRTSYSPRGPKSPKQSTGRASVLSPRTIVLICVLMDSHGRPVCADGHGHTWTATDVLSVLTDSHGRPVCPPAHPQTSC</sequence>
<feature type="compositionally biased region" description="Basic and acidic residues" evidence="1">
    <location>
        <begin position="165"/>
        <end position="176"/>
    </location>
</feature>
<feature type="non-terminal residue" evidence="2">
    <location>
        <position position="502"/>
    </location>
</feature>
<accession>A0A8D9CUR3</accession>
<gene>
    <name evidence="2" type="ORF">BRAPAZ1V2_A09P41110.2</name>
</gene>
<feature type="region of interest" description="Disordered" evidence="1">
    <location>
        <begin position="253"/>
        <end position="272"/>
    </location>
</feature>
<feature type="region of interest" description="Disordered" evidence="1">
    <location>
        <begin position="420"/>
        <end position="445"/>
    </location>
</feature>
<dbReference type="Proteomes" id="UP000694005">
    <property type="component" value="Chromosome A09"/>
</dbReference>
<evidence type="ECO:0000256" key="1">
    <source>
        <dbReference type="SAM" id="MobiDB-lite"/>
    </source>
</evidence>
<proteinExistence type="predicted"/>
<dbReference type="AlphaFoldDB" id="A0A8D9CUR3"/>
<protein>
    <submittedName>
        <fullName evidence="2">Uncharacterized protein</fullName>
    </submittedName>
</protein>
<reference evidence="2 3" key="1">
    <citation type="submission" date="2021-07" db="EMBL/GenBank/DDBJ databases">
        <authorList>
            <consortium name="Genoscope - CEA"/>
            <person name="William W."/>
        </authorList>
    </citation>
    <scope>NUCLEOTIDE SEQUENCE [LARGE SCALE GENOMIC DNA]</scope>
</reference>